<evidence type="ECO:0000256" key="5">
    <source>
        <dbReference type="ARBA" id="ARBA00023273"/>
    </source>
</evidence>
<feature type="region of interest" description="Disordered" evidence="6">
    <location>
        <begin position="309"/>
        <end position="344"/>
    </location>
</feature>
<dbReference type="PANTHER" id="PTHR13159:SF0">
    <property type="entry name" value="RADIAL SPOKE HEAD 6 HOMOLOG A"/>
    <property type="match status" value="1"/>
</dbReference>
<feature type="compositionally biased region" description="Acidic residues" evidence="6">
    <location>
        <begin position="318"/>
        <end position="344"/>
    </location>
</feature>
<sequence length="442" mass="48314">MADAEAIAFLQKQVTSDGTSLYGHLTRVLAKVLGEKPNEAVDLLETSLLVKKTAFEAQESAPLVPVSATADAAKTVATATLFGNPDLPIDPETGEPIESEATNDYEAEDVVGNGRLFDALGVGLGTHEMYNIALTLKKLGEDPKRGVQNARFFGKFFGLYADYYVFETTISETPTIPEAPEGSVPFEENTGTNEHVYFVCNYLGGPMTQLPFVTPDQIKAARLLKKLLTGRLDSLVSTYPLFPGNEANFLRAQIARIACTTVLAPNGLLTTNDENEPEPNEEFEGLPGRDLAEPSNWVHKLPHIKKQGRCAVHKREEPEDDEGFEFTEEEQEEGPEPLTSVEDDTPIADGSPAWTPLFSSSNEGVKYQVGGLRSNLWPGAYVCGKDKQSASMYVGWGIKNAPFVPLPPPDVAQEFDQALVESLELPPKPEPEPEEKEEEEEN</sequence>
<feature type="compositionally biased region" description="Acidic residues" evidence="6">
    <location>
        <begin position="273"/>
        <end position="284"/>
    </location>
</feature>
<dbReference type="InterPro" id="IPR006802">
    <property type="entry name" value="Radial_spoke"/>
</dbReference>
<dbReference type="GO" id="GO:0001534">
    <property type="term" value="C:radial spoke"/>
    <property type="evidence" value="ECO:0007669"/>
    <property type="project" value="InterPro"/>
</dbReference>
<name>A0A7S3QMH5_DUNTE</name>
<keyword evidence="2" id="KW-0963">Cytoplasm</keyword>
<evidence type="ECO:0000256" key="2">
    <source>
        <dbReference type="ARBA" id="ARBA00022490"/>
    </source>
</evidence>
<dbReference type="EMBL" id="HBIP01003934">
    <property type="protein sequence ID" value="CAE0486784.1"/>
    <property type="molecule type" value="Transcribed_RNA"/>
</dbReference>
<evidence type="ECO:0000256" key="4">
    <source>
        <dbReference type="ARBA" id="ARBA00023212"/>
    </source>
</evidence>
<gene>
    <name evidence="7" type="ORF">DTER00134_LOCUS1823</name>
</gene>
<evidence type="ECO:0000313" key="7">
    <source>
        <dbReference type="EMBL" id="CAE0486784.1"/>
    </source>
</evidence>
<keyword evidence="5" id="KW-0966">Cell projection</keyword>
<feature type="region of interest" description="Disordered" evidence="6">
    <location>
        <begin position="269"/>
        <end position="291"/>
    </location>
</feature>
<feature type="region of interest" description="Disordered" evidence="6">
    <location>
        <begin position="421"/>
        <end position="442"/>
    </location>
</feature>
<dbReference type="Pfam" id="PF04712">
    <property type="entry name" value="Radial_spoke"/>
    <property type="match status" value="2"/>
</dbReference>
<keyword evidence="3" id="KW-0969">Cilium</keyword>
<dbReference type="PANTHER" id="PTHR13159">
    <property type="entry name" value="RADIAL SPOKEHEAD-RELATED"/>
    <property type="match status" value="1"/>
</dbReference>
<evidence type="ECO:0000256" key="1">
    <source>
        <dbReference type="ARBA" id="ARBA00004430"/>
    </source>
</evidence>
<protein>
    <submittedName>
        <fullName evidence="7">Uncharacterized protein</fullName>
    </submittedName>
</protein>
<dbReference type="GO" id="GO:0060294">
    <property type="term" value="P:cilium movement involved in cell motility"/>
    <property type="evidence" value="ECO:0007669"/>
    <property type="project" value="InterPro"/>
</dbReference>
<reference evidence="7" key="1">
    <citation type="submission" date="2021-01" db="EMBL/GenBank/DDBJ databases">
        <authorList>
            <person name="Corre E."/>
            <person name="Pelletier E."/>
            <person name="Niang G."/>
            <person name="Scheremetjew M."/>
            <person name="Finn R."/>
            <person name="Kale V."/>
            <person name="Holt S."/>
            <person name="Cochrane G."/>
            <person name="Meng A."/>
            <person name="Brown T."/>
            <person name="Cohen L."/>
        </authorList>
    </citation>
    <scope>NUCLEOTIDE SEQUENCE</scope>
    <source>
        <strain evidence="7">CCMP1320</strain>
    </source>
</reference>
<dbReference type="GO" id="GO:0035082">
    <property type="term" value="P:axoneme assembly"/>
    <property type="evidence" value="ECO:0007669"/>
    <property type="project" value="TreeGrafter"/>
</dbReference>
<proteinExistence type="predicted"/>
<dbReference type="CDD" id="cd22963">
    <property type="entry name" value="DD_CrRSP4-like"/>
    <property type="match status" value="1"/>
</dbReference>
<accession>A0A7S3QMH5</accession>
<organism evidence="7">
    <name type="scientific">Dunaliella tertiolecta</name>
    <name type="common">Green alga</name>
    <dbReference type="NCBI Taxonomy" id="3047"/>
    <lineage>
        <taxon>Eukaryota</taxon>
        <taxon>Viridiplantae</taxon>
        <taxon>Chlorophyta</taxon>
        <taxon>core chlorophytes</taxon>
        <taxon>Chlorophyceae</taxon>
        <taxon>CS clade</taxon>
        <taxon>Chlamydomonadales</taxon>
        <taxon>Dunaliellaceae</taxon>
        <taxon>Dunaliella</taxon>
    </lineage>
</organism>
<feature type="compositionally biased region" description="Acidic residues" evidence="6">
    <location>
        <begin position="432"/>
        <end position="442"/>
    </location>
</feature>
<comment type="subcellular location">
    <subcellularLocation>
        <location evidence="1">Cytoplasm</location>
        <location evidence="1">Cytoskeleton</location>
        <location evidence="1">Cilium axoneme</location>
    </subcellularLocation>
</comment>
<keyword evidence="4" id="KW-0206">Cytoskeleton</keyword>
<evidence type="ECO:0000256" key="6">
    <source>
        <dbReference type="SAM" id="MobiDB-lite"/>
    </source>
</evidence>
<evidence type="ECO:0000256" key="3">
    <source>
        <dbReference type="ARBA" id="ARBA00023069"/>
    </source>
</evidence>
<dbReference type="AlphaFoldDB" id="A0A7S3QMH5"/>